<evidence type="ECO:0000256" key="3">
    <source>
        <dbReference type="SAM" id="Phobius"/>
    </source>
</evidence>
<reference evidence="5 6" key="1">
    <citation type="submission" date="2020-08" db="EMBL/GenBank/DDBJ databases">
        <title>Genomic Encyclopedia of Type Strains, Phase IV (KMG-V): Genome sequencing to study the core and pangenomes of soil and plant-associated prokaryotes.</title>
        <authorList>
            <person name="Whitman W."/>
        </authorList>
    </citation>
    <scope>NUCLEOTIDE SEQUENCE [LARGE SCALE GENOMIC DNA]</scope>
    <source>
        <strain evidence="5 6">X5P2</strain>
    </source>
</reference>
<evidence type="ECO:0000256" key="1">
    <source>
        <dbReference type="ARBA" id="ARBA00022737"/>
    </source>
</evidence>
<proteinExistence type="predicted"/>
<feature type="domain" description="Bacterial Ig-like" evidence="4">
    <location>
        <begin position="1762"/>
        <end position="1847"/>
    </location>
</feature>
<dbReference type="Pfam" id="PF01436">
    <property type="entry name" value="NHL"/>
    <property type="match status" value="2"/>
</dbReference>
<evidence type="ECO:0000313" key="6">
    <source>
        <dbReference type="Proteomes" id="UP000535182"/>
    </source>
</evidence>
<dbReference type="Gene3D" id="2.60.40.10">
    <property type="entry name" value="Immunoglobulins"/>
    <property type="match status" value="15"/>
</dbReference>
<evidence type="ECO:0000256" key="2">
    <source>
        <dbReference type="PROSITE-ProRule" id="PRU00504"/>
    </source>
</evidence>
<dbReference type="PROSITE" id="PS51125">
    <property type="entry name" value="NHL"/>
    <property type="match status" value="1"/>
</dbReference>
<dbReference type="PANTHER" id="PTHR46388:SF2">
    <property type="entry name" value="NHL REPEAT-CONTAINING PROTEIN 2"/>
    <property type="match status" value="1"/>
</dbReference>
<dbReference type="PANTHER" id="PTHR46388">
    <property type="entry name" value="NHL REPEAT-CONTAINING PROTEIN 2"/>
    <property type="match status" value="1"/>
</dbReference>
<dbReference type="Pfam" id="PF16640">
    <property type="entry name" value="Big_3_5"/>
    <property type="match status" value="15"/>
</dbReference>
<feature type="transmembrane region" description="Helical" evidence="3">
    <location>
        <begin position="2141"/>
        <end position="2159"/>
    </location>
</feature>
<evidence type="ECO:0000313" key="5">
    <source>
        <dbReference type="EMBL" id="MBB5329748.1"/>
    </source>
</evidence>
<feature type="domain" description="Bacterial Ig-like" evidence="4">
    <location>
        <begin position="622"/>
        <end position="707"/>
    </location>
</feature>
<feature type="transmembrane region" description="Helical" evidence="3">
    <location>
        <begin position="2171"/>
        <end position="2191"/>
    </location>
</feature>
<feature type="domain" description="Bacterial Ig-like" evidence="4">
    <location>
        <begin position="1572"/>
        <end position="1656"/>
    </location>
</feature>
<feature type="domain" description="Bacterial Ig-like" evidence="4">
    <location>
        <begin position="812"/>
        <end position="897"/>
    </location>
</feature>
<feature type="domain" description="Bacterial Ig-like" evidence="4">
    <location>
        <begin position="1667"/>
        <end position="1753"/>
    </location>
</feature>
<organism evidence="5 6">
    <name type="scientific">Tunturiibacter gelidiferens</name>
    <dbReference type="NCBI Taxonomy" id="3069689"/>
    <lineage>
        <taxon>Bacteria</taxon>
        <taxon>Pseudomonadati</taxon>
        <taxon>Acidobacteriota</taxon>
        <taxon>Terriglobia</taxon>
        <taxon>Terriglobales</taxon>
        <taxon>Acidobacteriaceae</taxon>
        <taxon>Tunturiibacter</taxon>
    </lineage>
</organism>
<dbReference type="Proteomes" id="UP000535182">
    <property type="component" value="Unassembled WGS sequence"/>
</dbReference>
<feature type="domain" description="Bacterial Ig-like" evidence="4">
    <location>
        <begin position="719"/>
        <end position="802"/>
    </location>
</feature>
<evidence type="ECO:0000259" key="4">
    <source>
        <dbReference type="Pfam" id="PF16640"/>
    </source>
</evidence>
<sequence>MLAPVRFDVKLFCLRLSLVSSTDQDNVGLRSLRGRLQSRVCILLALLVLCGAATRSYPAPVTLPGVTVIGNTSAAQTVSVVVTKNGQLGKASALTGGVANLDFAISGTGTCLTGSTLVVGQTCSFPVTFSPKYPGQHIGAVALFDPTGLPLGNTWLVATGSGPLALFVPGIIKTVAGDESWIYRGDGQAATASPIFLPFGVAVDPAGDIFIADSSNNRIRRVDGGSQLMSTVAGNGDAGNTGDGGLATMASLSLPTSVALDGAGNLYFADSNNHAIRMVTAATGIITTVAGVLGSQGYSGDGGSAIQAHLNTPDSVAIDPVNGFLYIADSGNNVLRRVNLSTGIISGFAGNHIANYAGDGGQATSASLNGPWGVTVGPDGQIYIADQNNHSVRKVALDGTITTIAGNGTSGFSGDGGPASGAVLDSPAGTTIDAAGNIYISDAGNNRVRKVNAVTGEIDTVVGSTLESFSGDGGPANAAGMYGPYGMALDGTGNLYVSDVFHNRIRLVQSINAVLNFPAIRVQRVSSTEDEELENDGNAALNISDLNPGVNTQLDPVATTCSTTSPMASAFNCIIGAQFAPTVIGNPVKGTITVLSDSPNSPQTVTLSGQVLTLDPSTITLNTSGSPSATGALVTFTVAVTSTGATPTGTVTFLDGSTTIGTATLNSAGVAVFPTLSLASGTHIITASYAGDNNTAPATSSPVTQIVKDGTSTTITSNLNPSSSLANVTFSALVVGTSGIPTGTVTFLDSGTRLGTVTLNASGAANFSTTSLIVGTHHITASYSGDANSIASTSSPLTQVVAASSTATTLITSNPDVPFGTPVTFTASVTSGGSVTPTGTVQFEEGTAILGTVTLDIHGSATLTLSTLSVGGHPIHVVYGGDANNGASSSAAMQETIEQITTTTSVTSNSANAPAGSSIQLTATITPGSSVPSSPITGTVTFMDGATTLGAATVSGGTVTITLSSLGVGSHSIYAIYGGSSIYAGSISPTITQKVQQAVTSGTLIASANPSVAGKSDTLTVSITSNGGVPTGIVTFMDGTTVLGTAALNAQGIASFTVPSFSTGTHSITAVYLGDNNNLGTTPALTLTVQQATTGVVISTSGSPSTAGLPITLSATVTGNGSAPTGSVTFYDGAAAVGTSPINAAGLGTLSLSSLTVGSHSLTAAYSGDAYNATSVSPAITQVVIKATTTTVLTASASTTPVGAPVTFTATVTGSSGALGGTVQFMDGSTVIGSPSLAANGTAVLSTSTLIVGQHIITAVYLGDTNDSGSTSAGLTHIVSPVTGIALASSQDPVSAGANVTFTAAVGGSEPAPTGVVTFHDGSSTLAAITLNAAGVAVFNTTSLALGTHLITASYGGDANNNAALSSTLSELVQRATTQTSMAVSAVNSTVNSTETLTVTVTGSGGIPGGQVTFLDGASAIGTAILSANGSATLSVSNLSLGQHTLSASYGGDTNDAASSSPPQTITVSKGAPSLTLVSSSNPSIAGLQVVFTTNLSGTTVAPTGSVTFTDGTTVLGTSAIAANGSANLPVSTLSVGQHTIVATYTGDANNSPATSPGVVETIQQSTSAITLNSNKNPALIGDAVTFAMMVTGTGAQPTGTVILRDGANSIGTVGIDANGLATLTVSTLSIGTHTLMATYNGDTSHPGSVSGPLQQAILQPTASTLVSSSNPSLSATPVTFTTVVSGSGGSPVTGTVAFHDGSAILGTSIVGASGTSTFTTNALSPGQHSIVATYSGDSVSQTSSSPVLIQTVQNSNTTTVLTTSGSPSVAGASLTLTAQVTGKGTAPTGPVIFEDGTTVIGTTSVGANGIATLTTSSLTAGQHILLAIYQGDSNTLTSTSNPVLQNIEQRTTVALTAVNSLGTISGTSSGPSLIGSPITFTVSVTGSSTNLPTGLVSLSDGSTILGTSSVNSAGIATFTVSTLTLGSHTLTASYAGDTQNFPGTSPALTEVVQLHTSKNTLTISSSSAIENRPFTLVATLQGDAAVPPSGTVVFSSGSTTLGSATLNASGIATLTTSLGLGTYSPIATYQGDSQYLGSVSSPVSLTVVPATNFTIALNPPNMQMKSTQHGTIQLTLTSIENFTDLLSLGCVGLPRAATCTFTSDQVSLDANGKQTISLTIDTGSPLTAGSIAKADGPSSSGIALCFLPGGLIVGLTLLRSRRGHKLLSGLLLALLFTGAMAMSGCGGLDVHGTPAGSYTFNVTAIGAKTAATQSAPMTLTVTQ</sequence>
<keyword evidence="1" id="KW-0677">Repeat</keyword>
<dbReference type="InterPro" id="IPR001258">
    <property type="entry name" value="NHL_repeat"/>
</dbReference>
<feature type="domain" description="Bacterial Ig-like" evidence="4">
    <location>
        <begin position="1962"/>
        <end position="2048"/>
    </location>
</feature>
<feature type="domain" description="Bacterial Ig-like" evidence="4">
    <location>
        <begin position="1869"/>
        <end position="1953"/>
    </location>
</feature>
<name>A0A9X0QG20_9BACT</name>
<accession>A0A9X0QG20</accession>
<feature type="domain" description="Bacterial Ig-like" evidence="4">
    <location>
        <begin position="1193"/>
        <end position="1279"/>
    </location>
</feature>
<comment type="caution">
    <text evidence="5">The sequence shown here is derived from an EMBL/GenBank/DDBJ whole genome shotgun (WGS) entry which is preliminary data.</text>
</comment>
<keyword evidence="3" id="KW-1133">Transmembrane helix</keyword>
<feature type="domain" description="Bacterial Ig-like" evidence="4">
    <location>
        <begin position="1288"/>
        <end position="1370"/>
    </location>
</feature>
<feature type="domain" description="Bacterial Ig-like" evidence="4">
    <location>
        <begin position="1478"/>
        <end position="1563"/>
    </location>
</feature>
<dbReference type="CDD" id="cd14953">
    <property type="entry name" value="NHL_like_1"/>
    <property type="match status" value="1"/>
</dbReference>
<gene>
    <name evidence="5" type="ORF">HDF14_003370</name>
</gene>
<feature type="domain" description="Bacterial Ig-like" evidence="4">
    <location>
        <begin position="1388"/>
        <end position="1469"/>
    </location>
</feature>
<protein>
    <submittedName>
        <fullName evidence="5">Sugar lactone lactonase YvrE</fullName>
    </submittedName>
</protein>
<feature type="domain" description="Bacterial Ig-like" evidence="4">
    <location>
        <begin position="1099"/>
        <end position="1184"/>
    </location>
</feature>
<keyword evidence="3" id="KW-0472">Membrane</keyword>
<feature type="domain" description="Bacterial Ig-like" evidence="4">
    <location>
        <begin position="906"/>
        <end position="996"/>
    </location>
</feature>
<dbReference type="RefSeq" id="WP_183978503.1">
    <property type="nucleotide sequence ID" value="NZ_JACHEB010000007.1"/>
</dbReference>
<feature type="domain" description="Bacterial Ig-like" evidence="4">
    <location>
        <begin position="1006"/>
        <end position="1090"/>
    </location>
</feature>
<dbReference type="InterPro" id="IPR013783">
    <property type="entry name" value="Ig-like_fold"/>
</dbReference>
<dbReference type="SUPFAM" id="SSF101898">
    <property type="entry name" value="NHL repeat"/>
    <property type="match status" value="1"/>
</dbReference>
<dbReference type="InterPro" id="IPR011042">
    <property type="entry name" value="6-blade_b-propeller_TolB-like"/>
</dbReference>
<dbReference type="InterPro" id="IPR032109">
    <property type="entry name" value="Big_3_5"/>
</dbReference>
<dbReference type="EMBL" id="JACHEB010000007">
    <property type="protein sequence ID" value="MBB5329748.1"/>
    <property type="molecule type" value="Genomic_DNA"/>
</dbReference>
<dbReference type="Gene3D" id="2.120.10.30">
    <property type="entry name" value="TolB, C-terminal domain"/>
    <property type="match status" value="4"/>
</dbReference>
<feature type="repeat" description="NHL" evidence="2">
    <location>
        <begin position="368"/>
        <end position="398"/>
    </location>
</feature>
<keyword evidence="3" id="KW-0812">Transmembrane</keyword>
<keyword evidence="6" id="KW-1185">Reference proteome</keyword>